<dbReference type="HOGENOM" id="CLU_2396498_0_0_11"/>
<organism evidence="1 2">
    <name type="scientific">Mycobacterium indicus pranii (strain DSM 45239 / MTCC 9506)</name>
    <dbReference type="NCBI Taxonomy" id="1232724"/>
    <lineage>
        <taxon>Bacteria</taxon>
        <taxon>Bacillati</taxon>
        <taxon>Actinomycetota</taxon>
        <taxon>Actinomycetes</taxon>
        <taxon>Mycobacteriales</taxon>
        <taxon>Mycobacteriaceae</taxon>
        <taxon>Mycobacterium</taxon>
        <taxon>Mycobacterium avium complex (MAC)</taxon>
    </lineage>
</organism>
<dbReference type="PATRIC" id="fig|1232724.3.peg.80"/>
<dbReference type="EMBL" id="CP002275">
    <property type="protein sequence ID" value="AFS12058.1"/>
    <property type="molecule type" value="Genomic_DNA"/>
</dbReference>
<evidence type="ECO:0000313" key="1">
    <source>
        <dbReference type="EMBL" id="AFS12058.1"/>
    </source>
</evidence>
<dbReference type="AlphaFoldDB" id="J9W7N5"/>
<dbReference type="InterPro" id="IPR032466">
    <property type="entry name" value="Metal_Hydrolase"/>
</dbReference>
<sequence>MNLYFSVNNAMHDTLIQAIPHDRILPETDFPARKVRTQRPGQIEPLEERLSNLWNQSGPDVRHRLWRNLKKLAIDSGAIETLPEHVADIVVAT</sequence>
<dbReference type="SUPFAM" id="SSF51556">
    <property type="entry name" value="Metallo-dependent hydrolases"/>
    <property type="match status" value="1"/>
</dbReference>
<dbReference type="Gene3D" id="3.20.20.140">
    <property type="entry name" value="Metal-dependent hydrolases"/>
    <property type="match status" value="1"/>
</dbReference>
<gene>
    <name evidence="1" type="ORF">MIP_00109</name>
</gene>
<reference evidence="1 2" key="2">
    <citation type="journal article" date="2012" name="Nucleic Acids Res.">
        <title>Massive gene acquisitions in Mycobacterium indicus pranii provide a perspective on mycobacterial evolution.</title>
        <authorList>
            <person name="Saini V."/>
            <person name="Raghuvanshi S."/>
            <person name="Khurana J.P."/>
            <person name="Ahmed N."/>
            <person name="Hasnain S.E."/>
            <person name="Tyagi A.K."/>
            <person name="Tyagi A.K."/>
        </authorList>
    </citation>
    <scope>NUCLEOTIDE SEQUENCE [LARGE SCALE GENOMIC DNA]</scope>
    <source>
        <strain evidence="2">DSM 45239 / MTCC 9506</strain>
    </source>
</reference>
<evidence type="ECO:0000313" key="2">
    <source>
        <dbReference type="Proteomes" id="UP000007329"/>
    </source>
</evidence>
<reference evidence="1 2" key="1">
    <citation type="journal article" date="2007" name="PLoS ONE">
        <title>Molecular analysis of a leprosy immunotherapeutic bacillus provides insights into Mycobacterium evolution.</title>
        <authorList>
            <person name="Ahmed N."/>
            <person name="Saini V."/>
            <person name="Raghuvanshi S."/>
            <person name="Khurana J.P."/>
            <person name="Tyagi A.K."/>
            <person name="Tyagi A.K."/>
            <person name="Hasnain S.E."/>
        </authorList>
    </citation>
    <scope>NUCLEOTIDE SEQUENCE [LARGE SCALE GENOMIC DNA]</scope>
    <source>
        <strain evidence="1">MTCC 9506</strain>
    </source>
</reference>
<dbReference type="Proteomes" id="UP000007329">
    <property type="component" value="Chromosome"/>
</dbReference>
<accession>J9W7N5</accession>
<protein>
    <submittedName>
        <fullName evidence="1">DNAse (TatD family)</fullName>
    </submittedName>
</protein>
<name>J9W7N5_MYCIP</name>
<proteinExistence type="predicted"/>
<dbReference type="KEGG" id="mid:MIP_00109"/>